<sequence>MSRAIHLTSTLTRTYPWLTAPLIISAPMRIMSGPALAVAVSRAGGLGFLGPNTTTQNIATDLAEVSSLLQSPHPPLPGSPTSHLPIGVGFQLWSDDLNTAITTIKQYRPCAVWLFAPANGQSDLDTWSARIRAAVPGTQIWVQIGTVSEATTLLSGREKPDAVVVQGAEAGGHGRANDGMGLMVLLPEIADVLAGSGIMVFGAGGIADGRGAAAALCLGAEGVVMGTRFLAAEEARISKGYQGEVVRVRDGAVMTTRTLLYNHLRGTFGWPQEYSPRTIVNRSWREFQAGRAFEELKRLHDEALKAGDEGWGAEGRLATYAGAAVGLIHEVKDAGTIVREVREQVWERLGGEKGRL</sequence>
<dbReference type="GO" id="GO:0018580">
    <property type="term" value="F:nitronate monooxygenase activity"/>
    <property type="evidence" value="ECO:0007669"/>
    <property type="project" value="InterPro"/>
</dbReference>
<dbReference type="CDD" id="cd04730">
    <property type="entry name" value="NPD_like"/>
    <property type="match status" value="1"/>
</dbReference>
<keyword evidence="2" id="KW-0288">FMN</keyword>
<dbReference type="Gene3D" id="3.20.20.70">
    <property type="entry name" value="Aldolase class I"/>
    <property type="match status" value="1"/>
</dbReference>
<dbReference type="InterPro" id="IPR013785">
    <property type="entry name" value="Aldolase_TIM"/>
</dbReference>
<dbReference type="AlphaFoldDB" id="A0A395GV55"/>
<dbReference type="RefSeq" id="XP_025573600.1">
    <property type="nucleotide sequence ID" value="XM_025724380.1"/>
</dbReference>
<dbReference type="EMBL" id="KZ824447">
    <property type="protein sequence ID" value="RAK99272.1"/>
    <property type="molecule type" value="Genomic_DNA"/>
</dbReference>
<dbReference type="GeneID" id="37229245"/>
<evidence type="ECO:0000256" key="2">
    <source>
        <dbReference type="ARBA" id="ARBA00022643"/>
    </source>
</evidence>
<evidence type="ECO:0000313" key="5">
    <source>
        <dbReference type="Proteomes" id="UP000249402"/>
    </source>
</evidence>
<dbReference type="VEuPathDB" id="FungiDB:BO80DRAFT_503337"/>
<keyword evidence="5" id="KW-1185">Reference proteome</keyword>
<accession>A0A395GV55</accession>
<name>A0A395GV55_9EURO</name>
<protein>
    <submittedName>
        <fullName evidence="4">Inosine monophosphate dehydrogenase</fullName>
    </submittedName>
</protein>
<reference evidence="4 5" key="1">
    <citation type="submission" date="2018-02" db="EMBL/GenBank/DDBJ databases">
        <title>The genomes of Aspergillus section Nigri reveals drivers in fungal speciation.</title>
        <authorList>
            <consortium name="DOE Joint Genome Institute"/>
            <person name="Vesth T.C."/>
            <person name="Nybo J."/>
            <person name="Theobald S."/>
            <person name="Brandl J."/>
            <person name="Frisvad J.C."/>
            <person name="Nielsen K.F."/>
            <person name="Lyhne E.K."/>
            <person name="Kogle M.E."/>
            <person name="Kuo A."/>
            <person name="Riley R."/>
            <person name="Clum A."/>
            <person name="Nolan M."/>
            <person name="Lipzen A."/>
            <person name="Salamov A."/>
            <person name="Henrissat B."/>
            <person name="Wiebenga A."/>
            <person name="De vries R.P."/>
            <person name="Grigoriev I.V."/>
            <person name="Mortensen U.H."/>
            <person name="Andersen M.R."/>
            <person name="Baker S.E."/>
        </authorList>
    </citation>
    <scope>NUCLEOTIDE SEQUENCE [LARGE SCALE GENOMIC DNA]</scope>
    <source>
        <strain evidence="4 5">CBS 121593</strain>
    </source>
</reference>
<gene>
    <name evidence="4" type="ORF">BO80DRAFT_503337</name>
</gene>
<evidence type="ECO:0000256" key="3">
    <source>
        <dbReference type="ARBA" id="ARBA00023002"/>
    </source>
</evidence>
<proteinExistence type="predicted"/>
<evidence type="ECO:0000313" key="4">
    <source>
        <dbReference type="EMBL" id="RAK99272.1"/>
    </source>
</evidence>
<organism evidence="4 5">
    <name type="scientific">Aspergillus ibericus CBS 121593</name>
    <dbReference type="NCBI Taxonomy" id="1448316"/>
    <lineage>
        <taxon>Eukaryota</taxon>
        <taxon>Fungi</taxon>
        <taxon>Dikarya</taxon>
        <taxon>Ascomycota</taxon>
        <taxon>Pezizomycotina</taxon>
        <taxon>Eurotiomycetes</taxon>
        <taxon>Eurotiomycetidae</taxon>
        <taxon>Eurotiales</taxon>
        <taxon>Aspergillaceae</taxon>
        <taxon>Aspergillus</taxon>
        <taxon>Aspergillus subgen. Circumdati</taxon>
    </lineage>
</organism>
<keyword evidence="1" id="KW-0285">Flavoprotein</keyword>
<dbReference type="OrthoDB" id="2349068at2759"/>
<evidence type="ECO:0000256" key="1">
    <source>
        <dbReference type="ARBA" id="ARBA00022630"/>
    </source>
</evidence>
<dbReference type="Pfam" id="PF03060">
    <property type="entry name" value="NMO"/>
    <property type="match status" value="2"/>
</dbReference>
<dbReference type="SUPFAM" id="SSF51412">
    <property type="entry name" value="Inosine monophosphate dehydrogenase (IMPDH)"/>
    <property type="match status" value="1"/>
</dbReference>
<dbReference type="PANTHER" id="PTHR32332">
    <property type="entry name" value="2-NITROPROPANE DIOXYGENASE"/>
    <property type="match status" value="1"/>
</dbReference>
<dbReference type="STRING" id="1448316.A0A395GV55"/>
<dbReference type="Proteomes" id="UP000249402">
    <property type="component" value="Unassembled WGS sequence"/>
</dbReference>
<dbReference type="PANTHER" id="PTHR32332:SF34">
    <property type="entry name" value="2-NITROPROPANE DIOXYGENASE FAMILY, PUTATIVE-RELATED"/>
    <property type="match status" value="1"/>
</dbReference>
<dbReference type="InterPro" id="IPR004136">
    <property type="entry name" value="NMO"/>
</dbReference>
<keyword evidence="3" id="KW-0560">Oxidoreductase</keyword>